<reference evidence="1" key="1">
    <citation type="submission" date="2018-02" db="EMBL/GenBank/DDBJ databases">
        <title>Rhizophora mucronata_Transcriptome.</title>
        <authorList>
            <person name="Meera S.P."/>
            <person name="Sreeshan A."/>
            <person name="Augustine A."/>
        </authorList>
    </citation>
    <scope>NUCLEOTIDE SEQUENCE</scope>
    <source>
        <tissue evidence="1">Leaf</tissue>
    </source>
</reference>
<accession>A0A2P2PBK3</accession>
<proteinExistence type="predicted"/>
<evidence type="ECO:0000313" key="1">
    <source>
        <dbReference type="EMBL" id="MBX52132.1"/>
    </source>
</evidence>
<organism evidence="1">
    <name type="scientific">Rhizophora mucronata</name>
    <name type="common">Asiatic mangrove</name>
    <dbReference type="NCBI Taxonomy" id="61149"/>
    <lineage>
        <taxon>Eukaryota</taxon>
        <taxon>Viridiplantae</taxon>
        <taxon>Streptophyta</taxon>
        <taxon>Embryophyta</taxon>
        <taxon>Tracheophyta</taxon>
        <taxon>Spermatophyta</taxon>
        <taxon>Magnoliopsida</taxon>
        <taxon>eudicotyledons</taxon>
        <taxon>Gunneridae</taxon>
        <taxon>Pentapetalae</taxon>
        <taxon>rosids</taxon>
        <taxon>fabids</taxon>
        <taxon>Malpighiales</taxon>
        <taxon>Rhizophoraceae</taxon>
        <taxon>Rhizophora</taxon>
    </lineage>
</organism>
<dbReference type="AlphaFoldDB" id="A0A2P2PBK3"/>
<sequence length="34" mass="3860">MSHLHHSTVLDLGVVFHMNSSYLILQNSKFGHPI</sequence>
<protein>
    <submittedName>
        <fullName evidence="1">Uncharacterized protein</fullName>
    </submittedName>
</protein>
<name>A0A2P2PBK3_RHIMU</name>
<dbReference type="EMBL" id="GGEC01071648">
    <property type="protein sequence ID" value="MBX52132.1"/>
    <property type="molecule type" value="Transcribed_RNA"/>
</dbReference>